<dbReference type="EMBL" id="FZRA01000012">
    <property type="protein sequence ID" value="SNU09792.1"/>
    <property type="molecule type" value="Genomic_DNA"/>
</dbReference>
<dbReference type="AlphaFoldDB" id="A0A239RG01"/>
<dbReference type="InterPro" id="IPR010861">
    <property type="entry name" value="DUF1492"/>
</dbReference>
<evidence type="ECO:0008006" key="3">
    <source>
        <dbReference type="Google" id="ProtNLM"/>
    </source>
</evidence>
<name>A0A239RG01_STREI</name>
<protein>
    <recommendedName>
        <fullName evidence="3">DUF1492 domain-containing protein</fullName>
    </recommendedName>
</protein>
<dbReference type="RefSeq" id="WP_074629760.1">
    <property type="nucleotide sequence ID" value="NZ_FNYU01000002.1"/>
</dbReference>
<accession>A0A239RG01</accession>
<gene>
    <name evidence="1" type="ORF">SAMN05216470_2019</name>
</gene>
<proteinExistence type="predicted"/>
<organism evidence="1 2">
    <name type="scientific">Streptococcus equinus</name>
    <name type="common">Streptococcus bovis</name>
    <dbReference type="NCBI Taxonomy" id="1335"/>
    <lineage>
        <taxon>Bacteria</taxon>
        <taxon>Bacillati</taxon>
        <taxon>Bacillota</taxon>
        <taxon>Bacilli</taxon>
        <taxon>Lactobacillales</taxon>
        <taxon>Streptococcaceae</taxon>
        <taxon>Streptococcus</taxon>
    </lineage>
</organism>
<reference evidence="1 2" key="1">
    <citation type="submission" date="2017-07" db="EMBL/GenBank/DDBJ databases">
        <authorList>
            <person name="Sun Z.S."/>
            <person name="Albrecht U."/>
            <person name="Echele G."/>
            <person name="Lee C.C."/>
        </authorList>
    </citation>
    <scope>NUCLEOTIDE SEQUENCE [LARGE SCALE GENOMIC DNA]</scope>
    <source>
        <strain evidence="1 2">AR3</strain>
    </source>
</reference>
<sequence>MSRAKTILKDLRNLDLYIQSLIRRRDRLNASLLSSPRWSADKVKGGLNRKQDDVYAELLDSIDEIDNKTVEAIQKRRELQGMIDSLEDTASRTILSLVYIDKMSMYEVMDEMGISERTYFRLKKAAQKDLESADISSHIKA</sequence>
<dbReference type="InterPro" id="IPR013324">
    <property type="entry name" value="RNA_pol_sigma_r3/r4-like"/>
</dbReference>
<evidence type="ECO:0000313" key="2">
    <source>
        <dbReference type="Proteomes" id="UP000214649"/>
    </source>
</evidence>
<dbReference type="SUPFAM" id="SSF88659">
    <property type="entry name" value="Sigma3 and sigma4 domains of RNA polymerase sigma factors"/>
    <property type="match status" value="1"/>
</dbReference>
<dbReference type="Gene3D" id="1.20.140.160">
    <property type="match status" value="1"/>
</dbReference>
<evidence type="ECO:0000313" key="1">
    <source>
        <dbReference type="EMBL" id="SNU09792.1"/>
    </source>
</evidence>
<dbReference type="Pfam" id="PF07374">
    <property type="entry name" value="DUF1492"/>
    <property type="match status" value="1"/>
</dbReference>
<dbReference type="Proteomes" id="UP000214649">
    <property type="component" value="Unassembled WGS sequence"/>
</dbReference>